<dbReference type="InterPro" id="IPR004843">
    <property type="entry name" value="Calcineurin-like_PHP"/>
</dbReference>
<reference evidence="6" key="1">
    <citation type="submission" date="2023-06" db="EMBL/GenBank/DDBJ databases">
        <title>MT1 and MT2 Draft Genomes of Novel Species.</title>
        <authorList>
            <person name="Venkateswaran K."/>
        </authorList>
    </citation>
    <scope>NUCLEOTIDE SEQUENCE</scope>
    <source>
        <strain evidence="6">IIF3SC-B10</strain>
    </source>
</reference>
<feature type="domain" description="Calcineurin-like phosphoesterase" evidence="5">
    <location>
        <begin position="23"/>
        <end position="216"/>
    </location>
</feature>
<comment type="caution">
    <text evidence="6">The sequence shown here is derived from an EMBL/GenBank/DDBJ whole genome shotgun (WGS) entry which is preliminary data.</text>
</comment>
<gene>
    <name evidence="6" type="ORF">P5G52_00290</name>
</gene>
<organism evidence="6 7">
    <name type="scientific">Arthrobacter burdickii</name>
    <dbReference type="NCBI Taxonomy" id="3035920"/>
    <lineage>
        <taxon>Bacteria</taxon>
        <taxon>Bacillati</taxon>
        <taxon>Actinomycetota</taxon>
        <taxon>Actinomycetes</taxon>
        <taxon>Micrococcales</taxon>
        <taxon>Micrococcaceae</taxon>
        <taxon>Arthrobacter</taxon>
    </lineage>
</organism>
<dbReference type="Pfam" id="PF00149">
    <property type="entry name" value="Metallophos"/>
    <property type="match status" value="1"/>
</dbReference>
<dbReference type="Gene3D" id="3.60.21.10">
    <property type="match status" value="1"/>
</dbReference>
<keyword evidence="2" id="KW-0378">Hydrolase</keyword>
<dbReference type="InterPro" id="IPR026575">
    <property type="entry name" value="GpdQ/CpdA-like"/>
</dbReference>
<dbReference type="InterPro" id="IPR050884">
    <property type="entry name" value="CNP_phosphodiesterase-III"/>
</dbReference>
<evidence type="ECO:0000259" key="5">
    <source>
        <dbReference type="Pfam" id="PF00149"/>
    </source>
</evidence>
<keyword evidence="1" id="KW-0479">Metal-binding</keyword>
<evidence type="ECO:0000256" key="4">
    <source>
        <dbReference type="ARBA" id="ARBA00025742"/>
    </source>
</evidence>
<dbReference type="PANTHER" id="PTHR42988:SF2">
    <property type="entry name" value="CYCLIC NUCLEOTIDE PHOSPHODIESTERASE CBUA0032-RELATED"/>
    <property type="match status" value="1"/>
</dbReference>
<name>A0ABT8JYR9_9MICC</name>
<dbReference type="Proteomes" id="UP001174209">
    <property type="component" value="Unassembled WGS sequence"/>
</dbReference>
<protein>
    <submittedName>
        <fullName evidence="6">Phosphodiesterase</fullName>
    </submittedName>
</protein>
<dbReference type="CDD" id="cd07402">
    <property type="entry name" value="MPP_GpdQ"/>
    <property type="match status" value="1"/>
</dbReference>
<dbReference type="EMBL" id="JAROCG010000001">
    <property type="protein sequence ID" value="MDN4609299.1"/>
    <property type="molecule type" value="Genomic_DNA"/>
</dbReference>
<accession>A0ABT8JYR9</accession>
<comment type="similarity">
    <text evidence="4">Belongs to the cyclic nucleotide phosphodiesterase class-III family.</text>
</comment>
<dbReference type="PANTHER" id="PTHR42988">
    <property type="entry name" value="PHOSPHOHYDROLASE"/>
    <property type="match status" value="1"/>
</dbReference>
<sequence length="306" mass="33018">MPSPSRREDAPHSREHPPADHLLLHFSDTHFVADGLLYGGVDGRERLVQLLTEVGRSGVRPDALIFTGDLTDAGDPDAYAALRGIIEPFAEQLGAPVIWLMGNHDKRPALRTALLGEPPEEAPLYRSYRVGGLRVITLDTSVPGHHHGELDDVQLAWLEAELSRPAPEGSILALHHPPIPMVQDLAVLTELRRQDRLAEIVAGKDVRLILAGHVHFPSSALFAGIPVSVASSTCYTQDLNVPVGGIRGMDGAQGFNLVHVYPHTIVTSFATLGSFATVGEYVDPEEARRRLAAADAGLASGSRPRR</sequence>
<evidence type="ECO:0000313" key="6">
    <source>
        <dbReference type="EMBL" id="MDN4609299.1"/>
    </source>
</evidence>
<evidence type="ECO:0000256" key="2">
    <source>
        <dbReference type="ARBA" id="ARBA00022801"/>
    </source>
</evidence>
<dbReference type="InterPro" id="IPR029052">
    <property type="entry name" value="Metallo-depent_PP-like"/>
</dbReference>
<keyword evidence="7" id="KW-1185">Reference proteome</keyword>
<evidence type="ECO:0000256" key="3">
    <source>
        <dbReference type="ARBA" id="ARBA00023004"/>
    </source>
</evidence>
<evidence type="ECO:0000256" key="1">
    <source>
        <dbReference type="ARBA" id="ARBA00022723"/>
    </source>
</evidence>
<keyword evidence="3" id="KW-0408">Iron</keyword>
<evidence type="ECO:0000313" key="7">
    <source>
        <dbReference type="Proteomes" id="UP001174209"/>
    </source>
</evidence>
<dbReference type="SUPFAM" id="SSF56300">
    <property type="entry name" value="Metallo-dependent phosphatases"/>
    <property type="match status" value="1"/>
</dbReference>
<dbReference type="RefSeq" id="WP_301224002.1">
    <property type="nucleotide sequence ID" value="NZ_JAROCG010000001.1"/>
</dbReference>
<proteinExistence type="inferred from homology"/>